<proteinExistence type="predicted"/>
<reference evidence="4" key="1">
    <citation type="submission" date="2022-11" db="EMBL/GenBank/DDBJ databases">
        <title>Genome Resource of Sclerotinia nivalis Strain SnTB1, a Plant Pathogen Isolated from American Ginseng.</title>
        <authorList>
            <person name="Fan S."/>
        </authorList>
    </citation>
    <scope>NUCLEOTIDE SEQUENCE</scope>
    <source>
        <strain evidence="4">SnTB1</strain>
    </source>
</reference>
<feature type="compositionally biased region" description="Polar residues" evidence="1">
    <location>
        <begin position="322"/>
        <end position="369"/>
    </location>
</feature>
<feature type="region of interest" description="Disordered" evidence="1">
    <location>
        <begin position="658"/>
        <end position="678"/>
    </location>
</feature>
<dbReference type="Pfam" id="PF00498">
    <property type="entry name" value="FHA"/>
    <property type="match status" value="1"/>
</dbReference>
<keyword evidence="2" id="KW-0472">Membrane</keyword>
<protein>
    <recommendedName>
        <fullName evidence="3">FHA domain-containing protein</fullName>
    </recommendedName>
</protein>
<name>A0A9X0AB92_9HELO</name>
<feature type="compositionally biased region" description="Low complexity" evidence="1">
    <location>
        <begin position="212"/>
        <end position="223"/>
    </location>
</feature>
<dbReference type="PANTHER" id="PTHR15715">
    <property type="entry name" value="CENTROSOMAL PROTEIN OF 170 KDA"/>
    <property type="match status" value="1"/>
</dbReference>
<feature type="region of interest" description="Disordered" evidence="1">
    <location>
        <begin position="208"/>
        <end position="380"/>
    </location>
</feature>
<dbReference type="OrthoDB" id="4096268at2759"/>
<dbReference type="EMBL" id="JAPEIS010000014">
    <property type="protein sequence ID" value="KAJ8059684.1"/>
    <property type="molecule type" value="Genomic_DNA"/>
</dbReference>
<keyword evidence="5" id="KW-1185">Reference proteome</keyword>
<dbReference type="AlphaFoldDB" id="A0A9X0AB92"/>
<dbReference type="InterPro" id="IPR051176">
    <property type="entry name" value="Cent_Immune-Sig_Mod"/>
</dbReference>
<feature type="region of interest" description="Disordered" evidence="1">
    <location>
        <begin position="496"/>
        <end position="519"/>
    </location>
</feature>
<evidence type="ECO:0000256" key="1">
    <source>
        <dbReference type="SAM" id="MobiDB-lite"/>
    </source>
</evidence>
<feature type="compositionally biased region" description="Acidic residues" evidence="1">
    <location>
        <begin position="305"/>
        <end position="319"/>
    </location>
</feature>
<feature type="transmembrane region" description="Helical" evidence="2">
    <location>
        <begin position="774"/>
        <end position="795"/>
    </location>
</feature>
<dbReference type="PROSITE" id="PS50006">
    <property type="entry name" value="FHA_DOMAIN"/>
    <property type="match status" value="1"/>
</dbReference>
<feature type="domain" description="FHA" evidence="3">
    <location>
        <begin position="50"/>
        <end position="111"/>
    </location>
</feature>
<feature type="compositionally biased region" description="Polar residues" evidence="1">
    <location>
        <begin position="509"/>
        <end position="519"/>
    </location>
</feature>
<organism evidence="4 5">
    <name type="scientific">Sclerotinia nivalis</name>
    <dbReference type="NCBI Taxonomy" id="352851"/>
    <lineage>
        <taxon>Eukaryota</taxon>
        <taxon>Fungi</taxon>
        <taxon>Dikarya</taxon>
        <taxon>Ascomycota</taxon>
        <taxon>Pezizomycotina</taxon>
        <taxon>Leotiomycetes</taxon>
        <taxon>Helotiales</taxon>
        <taxon>Sclerotiniaceae</taxon>
        <taxon>Sclerotinia</taxon>
    </lineage>
</organism>
<dbReference type="GO" id="GO:0005737">
    <property type="term" value="C:cytoplasm"/>
    <property type="evidence" value="ECO:0007669"/>
    <property type="project" value="TreeGrafter"/>
</dbReference>
<keyword evidence="2" id="KW-1133">Transmembrane helix</keyword>
<sequence>MHMPSLLLAFTDIHTKPFLVNVHIHHNPVAADEPHLFERVINLNPSQRILQIGRASKSPIKGLSGATNNAWFDSPVMSRNHAEIIYNPSDNVIQIRDVGSMHGTFVNGEKLGGEAKTLNINDRIVFGITVRRGMDMFPPCHFNINYEVLPWKKPNSYTVPDSSDDEDEGYNYSDEDMSGGASSQDDTSIEMVRCSTMASQSIDAIDLTVNDTPSPTFESTEPPYISTAKKTEEQEFAPKSPVLDVPMTDDSTVMINSNPKPNHRNDRRQKRTFKFTYNYKSDDDEDMNLATSDLDGSDLENVSDHDEDEEEEDSSEESDGSVSATKNPVTLNEIPSSFPSVYSSGASSPVHRASNSRALSSPGLSSTRPANDPRALFDNENIPESHVRTQIHTSEELVALGGHGSDEEDDDDDGSVGLSEAADEGLRILVKDGLLESKPVNTHFHFRDRMVEDNFSDARLDFTASRPTNYAHPPMNPTTLWSSFDREASPSAVAMVKTPGPSKAEHSVDQTPKSSWNSLSKGKACAKSLGIKTGKHAFFEAREDNKMQFQSHVDEEEKQENQYSSSPIFTKPNQAVKFAQPLAQFAQPIHIQPMKYHGNGIDHGFMMNDHSVSESEIKDREHNIDESHAHTSEAVSGPMFNFRSAEERRSIHPYYFSSDASSRAPESPALERHPARSGLRIDDIIDGSSTCRKRKANEISDDDVIESEIRKNEVRDWASSVVVPEKPVMAQEAVSEVTPEQFTPQAIRSALATTHIDLELRPIKRPKMKKFAEAVGYFALGGAAVGAGLFSALVATAPDFL</sequence>
<dbReference type="InterPro" id="IPR000253">
    <property type="entry name" value="FHA_dom"/>
</dbReference>
<dbReference type="PANTHER" id="PTHR15715:SF48">
    <property type="entry name" value="FHA DOMAIN-CONTAINING PROTEIN"/>
    <property type="match status" value="1"/>
</dbReference>
<evidence type="ECO:0000313" key="4">
    <source>
        <dbReference type="EMBL" id="KAJ8059684.1"/>
    </source>
</evidence>
<evidence type="ECO:0000256" key="2">
    <source>
        <dbReference type="SAM" id="Phobius"/>
    </source>
</evidence>
<dbReference type="Gene3D" id="2.60.200.20">
    <property type="match status" value="1"/>
</dbReference>
<dbReference type="Proteomes" id="UP001152300">
    <property type="component" value="Unassembled WGS sequence"/>
</dbReference>
<dbReference type="InterPro" id="IPR008984">
    <property type="entry name" value="SMAD_FHA_dom_sf"/>
</dbReference>
<evidence type="ECO:0000313" key="5">
    <source>
        <dbReference type="Proteomes" id="UP001152300"/>
    </source>
</evidence>
<feature type="compositionally biased region" description="Polar residues" evidence="1">
    <location>
        <begin position="249"/>
        <end position="260"/>
    </location>
</feature>
<feature type="compositionally biased region" description="Basic and acidic residues" evidence="1">
    <location>
        <begin position="669"/>
        <end position="678"/>
    </location>
</feature>
<feature type="compositionally biased region" description="Acidic residues" evidence="1">
    <location>
        <begin position="162"/>
        <end position="177"/>
    </location>
</feature>
<dbReference type="SMART" id="SM00240">
    <property type="entry name" value="FHA"/>
    <property type="match status" value="1"/>
</dbReference>
<gene>
    <name evidence="4" type="ORF">OCU04_011332</name>
</gene>
<feature type="region of interest" description="Disordered" evidence="1">
    <location>
        <begin position="158"/>
        <end position="187"/>
    </location>
</feature>
<dbReference type="SUPFAM" id="SSF49879">
    <property type="entry name" value="SMAD/FHA domain"/>
    <property type="match status" value="1"/>
</dbReference>
<keyword evidence="2" id="KW-0812">Transmembrane</keyword>
<accession>A0A9X0AB92</accession>
<comment type="caution">
    <text evidence="4">The sequence shown here is derived from an EMBL/GenBank/DDBJ whole genome shotgun (WGS) entry which is preliminary data.</text>
</comment>
<feature type="compositionally biased region" description="Basic residues" evidence="1">
    <location>
        <begin position="261"/>
        <end position="273"/>
    </location>
</feature>
<evidence type="ECO:0000259" key="3">
    <source>
        <dbReference type="PROSITE" id="PS50006"/>
    </source>
</evidence>